<keyword evidence="8" id="KW-1185">Reference proteome</keyword>
<dbReference type="Gene3D" id="3.40.462.20">
    <property type="match status" value="1"/>
</dbReference>
<dbReference type="InterPro" id="IPR006093">
    <property type="entry name" value="Oxy_OxRdtase_FAD_BS"/>
</dbReference>
<dbReference type="InterPro" id="IPR036318">
    <property type="entry name" value="FAD-bd_PCMH-like_sf"/>
</dbReference>
<comment type="similarity">
    <text evidence="2">Belongs to the oxygen-dependent FAD-linked oxidoreductase family.</text>
</comment>
<dbReference type="InterPro" id="IPR012951">
    <property type="entry name" value="BBE"/>
</dbReference>
<accession>A0A845BE90</accession>
<sequence>MRTEALAAFRQTLRGPLIGREDPGYAEACKLYNAMIHRRPLLVARCLDVADVMAAVRFARENEMLVAIRGGGHNGPGLGSCDDGLVIDLSLMKGVRVDPAARSVRVGPGCTQGDMDHATHAFGLAVPAGIVSTTGIAGLALGGGTGYLTRKFGLTIDNLLEADVVLADGRFVTASEAQNQDLYWALRGGGGNFGVVTSFLFRAHPVSTVYAGPIFWDQAQAREIMRWYRDFLPGAPAELCAVLGLKTVPSTPPFPEELWGRRICALICCYVGPAEEAERALRPVRTELPRPIFEHLGEMPFPALQSLFDPLLPSGLQWYWKGDFVRDLSDAAIEEHLRHAAETPSELSLMHLYPIDRAARQVDRGATPWGARDATWSMVIAGIDPDPAKATALKSWGRSYWQAVHPHNPGGGYVNFMDSDEAAGRIQAAYGDNYARLAAVKRAYDPGNFFRVNQNISPAA</sequence>
<reference evidence="7 8" key="1">
    <citation type="submission" date="2019-03" db="EMBL/GenBank/DDBJ databases">
        <title>Roseomonas sp. a novel Roseomonas species isolated from Sea whip Gorgonian.</title>
        <authorList>
            <person name="Li F."/>
            <person name="Pan X."/>
            <person name="Huang S."/>
            <person name="Li Z."/>
            <person name="Meng B."/>
        </authorList>
    </citation>
    <scope>NUCLEOTIDE SEQUENCE [LARGE SCALE GENOMIC DNA]</scope>
    <source>
        <strain evidence="7 8">M0104</strain>
    </source>
</reference>
<feature type="domain" description="FAD-binding PCMH-type" evidence="6">
    <location>
        <begin position="35"/>
        <end position="206"/>
    </location>
</feature>
<dbReference type="OrthoDB" id="9775082at2"/>
<dbReference type="Proteomes" id="UP000460715">
    <property type="component" value="Unassembled WGS sequence"/>
</dbReference>
<evidence type="ECO:0000256" key="5">
    <source>
        <dbReference type="ARBA" id="ARBA00023002"/>
    </source>
</evidence>
<organism evidence="7 8">
    <name type="scientific">Teichococcus coralli</name>
    <dbReference type="NCBI Taxonomy" id="2545983"/>
    <lineage>
        <taxon>Bacteria</taxon>
        <taxon>Pseudomonadati</taxon>
        <taxon>Pseudomonadota</taxon>
        <taxon>Alphaproteobacteria</taxon>
        <taxon>Acetobacterales</taxon>
        <taxon>Roseomonadaceae</taxon>
        <taxon>Roseomonas</taxon>
    </lineage>
</organism>
<dbReference type="InterPro" id="IPR050416">
    <property type="entry name" value="FAD-linked_Oxidoreductase"/>
</dbReference>
<dbReference type="SUPFAM" id="SSF56176">
    <property type="entry name" value="FAD-binding/transporter-associated domain-like"/>
    <property type="match status" value="1"/>
</dbReference>
<dbReference type="InterPro" id="IPR016166">
    <property type="entry name" value="FAD-bd_PCMH"/>
</dbReference>
<name>A0A845BE90_9PROT</name>
<dbReference type="Gene3D" id="3.30.465.10">
    <property type="match status" value="1"/>
</dbReference>
<evidence type="ECO:0000256" key="4">
    <source>
        <dbReference type="ARBA" id="ARBA00022827"/>
    </source>
</evidence>
<gene>
    <name evidence="7" type="ORF">E0493_09885</name>
</gene>
<evidence type="ECO:0000313" key="8">
    <source>
        <dbReference type="Proteomes" id="UP000460715"/>
    </source>
</evidence>
<dbReference type="Pfam" id="PF08031">
    <property type="entry name" value="BBE"/>
    <property type="match status" value="1"/>
</dbReference>
<protein>
    <submittedName>
        <fullName evidence="7">FAD-binding oxidoreductase</fullName>
    </submittedName>
</protein>
<dbReference type="GO" id="GO:0016491">
    <property type="term" value="F:oxidoreductase activity"/>
    <property type="evidence" value="ECO:0007669"/>
    <property type="project" value="UniProtKB-KW"/>
</dbReference>
<dbReference type="PROSITE" id="PS51387">
    <property type="entry name" value="FAD_PCMH"/>
    <property type="match status" value="1"/>
</dbReference>
<dbReference type="Gene3D" id="3.30.43.10">
    <property type="entry name" value="Uridine Diphospho-n-acetylenolpyruvylglucosamine Reductase, domain 2"/>
    <property type="match status" value="1"/>
</dbReference>
<comment type="cofactor">
    <cofactor evidence="1">
        <name>FAD</name>
        <dbReference type="ChEBI" id="CHEBI:57692"/>
    </cofactor>
</comment>
<dbReference type="InterPro" id="IPR006094">
    <property type="entry name" value="Oxid_FAD_bind_N"/>
</dbReference>
<keyword evidence="5" id="KW-0560">Oxidoreductase</keyword>
<evidence type="ECO:0000259" key="6">
    <source>
        <dbReference type="PROSITE" id="PS51387"/>
    </source>
</evidence>
<comment type="caution">
    <text evidence="7">The sequence shown here is derived from an EMBL/GenBank/DDBJ whole genome shotgun (WGS) entry which is preliminary data.</text>
</comment>
<dbReference type="EMBL" id="SNVJ01000007">
    <property type="protein sequence ID" value="MXP63657.1"/>
    <property type="molecule type" value="Genomic_DNA"/>
</dbReference>
<evidence type="ECO:0000256" key="3">
    <source>
        <dbReference type="ARBA" id="ARBA00022630"/>
    </source>
</evidence>
<dbReference type="AlphaFoldDB" id="A0A845BE90"/>
<dbReference type="InterPro" id="IPR016167">
    <property type="entry name" value="FAD-bd_PCMH_sub1"/>
</dbReference>
<dbReference type="InterPro" id="IPR016169">
    <property type="entry name" value="FAD-bd_PCMH_sub2"/>
</dbReference>
<keyword evidence="3" id="KW-0285">Flavoprotein</keyword>
<dbReference type="RefSeq" id="WP_160936785.1">
    <property type="nucleotide sequence ID" value="NZ_SNVJ01000007.1"/>
</dbReference>
<evidence type="ECO:0000313" key="7">
    <source>
        <dbReference type="EMBL" id="MXP63657.1"/>
    </source>
</evidence>
<dbReference type="PANTHER" id="PTHR42973">
    <property type="entry name" value="BINDING OXIDOREDUCTASE, PUTATIVE (AFU_ORTHOLOGUE AFUA_1G17690)-RELATED"/>
    <property type="match status" value="1"/>
</dbReference>
<proteinExistence type="inferred from homology"/>
<evidence type="ECO:0000256" key="1">
    <source>
        <dbReference type="ARBA" id="ARBA00001974"/>
    </source>
</evidence>
<dbReference type="Pfam" id="PF01565">
    <property type="entry name" value="FAD_binding_4"/>
    <property type="match status" value="1"/>
</dbReference>
<keyword evidence="4" id="KW-0274">FAD</keyword>
<dbReference type="PANTHER" id="PTHR42973:SF39">
    <property type="entry name" value="FAD-BINDING PCMH-TYPE DOMAIN-CONTAINING PROTEIN"/>
    <property type="match status" value="1"/>
</dbReference>
<dbReference type="GO" id="GO:0071949">
    <property type="term" value="F:FAD binding"/>
    <property type="evidence" value="ECO:0007669"/>
    <property type="project" value="InterPro"/>
</dbReference>
<dbReference type="PROSITE" id="PS00862">
    <property type="entry name" value="OX2_COVAL_FAD"/>
    <property type="match status" value="1"/>
</dbReference>
<evidence type="ECO:0000256" key="2">
    <source>
        <dbReference type="ARBA" id="ARBA00005466"/>
    </source>
</evidence>